<protein>
    <submittedName>
        <fullName evidence="4">NACHT, LRR and PYD domains-containing protein 1</fullName>
    </submittedName>
</protein>
<dbReference type="Pfam" id="PF13516">
    <property type="entry name" value="LRR_6"/>
    <property type="match status" value="4"/>
</dbReference>
<evidence type="ECO:0000256" key="3">
    <source>
        <dbReference type="ARBA" id="ARBA00022737"/>
    </source>
</evidence>
<gene>
    <name evidence="4" type="ORF">FCC1311_028742</name>
</gene>
<dbReference type="GO" id="GO:0005829">
    <property type="term" value="C:cytosol"/>
    <property type="evidence" value="ECO:0007669"/>
    <property type="project" value="TreeGrafter"/>
</dbReference>
<dbReference type="InterPro" id="IPR032675">
    <property type="entry name" value="LRR_dom_sf"/>
</dbReference>
<accession>A0A2R5GDE2</accession>
<sequence length="319" mass="34130">MCRFFFFFFAKHRIYGIKPHEDVVEAIEAEGTLDHICVDAELGPIGTRAVITGLTGQAEGLGAPYKQLTTLRLLRSNVGEEGARAIGEYLALGNGPEADRICILQFLQLLDCNITPLSCKYIGESLAMGSNKTLLTLNLDYNVKLGTAGLRALTNGLCSNSIIKRLSLSYCGIDDTGGRAVKNILLTIGTQLEELNLKGNRLGAQGLIAFSKALGNNKVLRSLDFSDNAVGVEIPALMALAEALKINDTLVELKFDENHIEEAGAQALLDSGALDKKEGNTSLKIFTCDVKIPEALFEALFRGGGGGGKKGGKKGKKKK</sequence>
<organism evidence="4 5">
    <name type="scientific">Hondaea fermentalgiana</name>
    <dbReference type="NCBI Taxonomy" id="2315210"/>
    <lineage>
        <taxon>Eukaryota</taxon>
        <taxon>Sar</taxon>
        <taxon>Stramenopiles</taxon>
        <taxon>Bigyra</taxon>
        <taxon>Labyrinthulomycetes</taxon>
        <taxon>Thraustochytrida</taxon>
        <taxon>Thraustochytriidae</taxon>
        <taxon>Hondaea</taxon>
    </lineage>
</organism>
<dbReference type="InterPro" id="IPR027038">
    <property type="entry name" value="RanGap"/>
</dbReference>
<dbReference type="GO" id="GO:0006913">
    <property type="term" value="P:nucleocytoplasmic transport"/>
    <property type="evidence" value="ECO:0007669"/>
    <property type="project" value="TreeGrafter"/>
</dbReference>
<dbReference type="AlphaFoldDB" id="A0A2R5GDE2"/>
<keyword evidence="3" id="KW-0677">Repeat</keyword>
<evidence type="ECO:0000256" key="1">
    <source>
        <dbReference type="ARBA" id="ARBA00022468"/>
    </source>
</evidence>
<reference evidence="4 5" key="1">
    <citation type="submission" date="2017-12" db="EMBL/GenBank/DDBJ databases">
        <title>Sequencing, de novo assembly and annotation of complete genome of a new Thraustochytrid species, strain FCC1311.</title>
        <authorList>
            <person name="Sedici K."/>
            <person name="Godart F."/>
            <person name="Aiese Cigliano R."/>
            <person name="Sanseverino W."/>
            <person name="Barakat M."/>
            <person name="Ortet P."/>
            <person name="Marechal E."/>
            <person name="Cagnac O."/>
            <person name="Amato A."/>
        </authorList>
    </citation>
    <scope>NUCLEOTIDE SEQUENCE [LARGE SCALE GENOMIC DNA]</scope>
</reference>
<dbReference type="InterPro" id="IPR001611">
    <property type="entry name" value="Leu-rich_rpt"/>
</dbReference>
<dbReference type="SMART" id="SM00368">
    <property type="entry name" value="LRR_RI"/>
    <property type="match status" value="7"/>
</dbReference>
<comment type="caution">
    <text evidence="4">The sequence shown here is derived from an EMBL/GenBank/DDBJ whole genome shotgun (WGS) entry which is preliminary data.</text>
</comment>
<keyword evidence="5" id="KW-1185">Reference proteome</keyword>
<dbReference type="PANTHER" id="PTHR24113:SF12">
    <property type="entry name" value="RAN GTPASE-ACTIVATING PROTEIN 1"/>
    <property type="match status" value="1"/>
</dbReference>
<dbReference type="PANTHER" id="PTHR24113">
    <property type="entry name" value="RAN GTPASE-ACTIVATING PROTEIN 1"/>
    <property type="match status" value="1"/>
</dbReference>
<name>A0A2R5GDE2_9STRA</name>
<evidence type="ECO:0000256" key="2">
    <source>
        <dbReference type="ARBA" id="ARBA00022614"/>
    </source>
</evidence>
<dbReference type="GO" id="GO:0048471">
    <property type="term" value="C:perinuclear region of cytoplasm"/>
    <property type="evidence" value="ECO:0007669"/>
    <property type="project" value="TreeGrafter"/>
</dbReference>
<dbReference type="InParanoid" id="A0A2R5GDE2"/>
<dbReference type="GO" id="GO:0005634">
    <property type="term" value="C:nucleus"/>
    <property type="evidence" value="ECO:0007669"/>
    <property type="project" value="TreeGrafter"/>
</dbReference>
<dbReference type="Gene3D" id="3.80.10.10">
    <property type="entry name" value="Ribonuclease Inhibitor"/>
    <property type="match status" value="2"/>
</dbReference>
<dbReference type="OrthoDB" id="341587at2759"/>
<dbReference type="GO" id="GO:0031267">
    <property type="term" value="F:small GTPase binding"/>
    <property type="evidence" value="ECO:0007669"/>
    <property type="project" value="TreeGrafter"/>
</dbReference>
<dbReference type="EMBL" id="BEYU01000022">
    <property type="protein sequence ID" value="GBG26653.1"/>
    <property type="molecule type" value="Genomic_DNA"/>
</dbReference>
<evidence type="ECO:0000313" key="4">
    <source>
        <dbReference type="EMBL" id="GBG26653.1"/>
    </source>
</evidence>
<keyword evidence="2" id="KW-0433">Leucine-rich repeat</keyword>
<evidence type="ECO:0000313" key="5">
    <source>
        <dbReference type="Proteomes" id="UP000241890"/>
    </source>
</evidence>
<proteinExistence type="predicted"/>
<dbReference type="SUPFAM" id="SSF52047">
    <property type="entry name" value="RNI-like"/>
    <property type="match status" value="1"/>
</dbReference>
<dbReference type="GO" id="GO:0005096">
    <property type="term" value="F:GTPase activator activity"/>
    <property type="evidence" value="ECO:0007669"/>
    <property type="project" value="UniProtKB-KW"/>
</dbReference>
<dbReference type="Proteomes" id="UP000241890">
    <property type="component" value="Unassembled WGS sequence"/>
</dbReference>
<keyword evidence="1" id="KW-0343">GTPase activation</keyword>